<gene>
    <name evidence="1" type="ORF">RFI_05415</name>
</gene>
<dbReference type="Proteomes" id="UP000023152">
    <property type="component" value="Unassembled WGS sequence"/>
</dbReference>
<accession>X6P2B8</accession>
<name>X6P2B8_RETFI</name>
<dbReference type="EMBL" id="ASPP01004759">
    <property type="protein sequence ID" value="ETO31702.1"/>
    <property type="molecule type" value="Genomic_DNA"/>
</dbReference>
<reference evidence="1 2" key="1">
    <citation type="journal article" date="2013" name="Curr. Biol.">
        <title>The Genome of the Foraminiferan Reticulomyxa filosa.</title>
        <authorList>
            <person name="Glockner G."/>
            <person name="Hulsmann N."/>
            <person name="Schleicher M."/>
            <person name="Noegel A.A."/>
            <person name="Eichinger L."/>
            <person name="Gallinger C."/>
            <person name="Pawlowski J."/>
            <person name="Sierra R."/>
            <person name="Euteneuer U."/>
            <person name="Pillet L."/>
            <person name="Moustafa A."/>
            <person name="Platzer M."/>
            <person name="Groth M."/>
            <person name="Szafranski K."/>
            <person name="Schliwa M."/>
        </authorList>
    </citation>
    <scope>NUCLEOTIDE SEQUENCE [LARGE SCALE GENOMIC DNA]</scope>
</reference>
<proteinExistence type="predicted"/>
<comment type="caution">
    <text evidence="1">The sequence shown here is derived from an EMBL/GenBank/DDBJ whole genome shotgun (WGS) entry which is preliminary data.</text>
</comment>
<evidence type="ECO:0000313" key="2">
    <source>
        <dbReference type="Proteomes" id="UP000023152"/>
    </source>
</evidence>
<sequence>MSLFRRKKKEKDENTFNITTIMTRNLLWYARSKSWMVSSSGDIVQASCNPKTFALAVTYPRSQTMSIDEIENCFQTHLKNNENSAAFCALVGQSISKVAPELISDIVFMIISFCYDVVNLSKQTSTNPLENGHIFLPLRSLVESVAVSSDIQGGGTGVPNASVFIAIFLMSKFRLQPHCFLLLFGHILFDFEFPVRISSYMLKAANDCKERDPRAWRVFGLPKSEYQKFWENSNEVNAVLLDSRGKHEFVERWQSFRFEVTHPDPPLVKSVLIAIDEYWGQHSFSGIQLGQIAFYGYV</sequence>
<organism evidence="1 2">
    <name type="scientific">Reticulomyxa filosa</name>
    <dbReference type="NCBI Taxonomy" id="46433"/>
    <lineage>
        <taxon>Eukaryota</taxon>
        <taxon>Sar</taxon>
        <taxon>Rhizaria</taxon>
        <taxon>Retaria</taxon>
        <taxon>Foraminifera</taxon>
        <taxon>Monothalamids</taxon>
        <taxon>Reticulomyxidae</taxon>
        <taxon>Reticulomyxa</taxon>
    </lineage>
</organism>
<evidence type="ECO:0000313" key="1">
    <source>
        <dbReference type="EMBL" id="ETO31702.1"/>
    </source>
</evidence>
<dbReference type="AlphaFoldDB" id="X6P2B8"/>
<keyword evidence="2" id="KW-1185">Reference proteome</keyword>
<protein>
    <submittedName>
        <fullName evidence="1">Uncharacterized protein</fullName>
    </submittedName>
</protein>